<dbReference type="EMBL" id="KZ308848">
    <property type="protein sequence ID" value="KAG8234829.1"/>
    <property type="molecule type" value="Genomic_DNA"/>
</dbReference>
<feature type="compositionally biased region" description="Basic and acidic residues" evidence="1">
    <location>
        <begin position="542"/>
        <end position="553"/>
    </location>
</feature>
<dbReference type="Gene3D" id="1.20.58.60">
    <property type="match status" value="3"/>
</dbReference>
<feature type="compositionally biased region" description="Acidic residues" evidence="1">
    <location>
        <begin position="243"/>
        <end position="264"/>
    </location>
</feature>
<name>A0A8K0P8Q8_LADFU</name>
<gene>
    <name evidence="2" type="ORF">J437_LFUL015544</name>
</gene>
<feature type="region of interest" description="Disordered" evidence="1">
    <location>
        <begin position="234"/>
        <end position="265"/>
    </location>
</feature>
<keyword evidence="3" id="KW-1185">Reference proteome</keyword>
<feature type="non-terminal residue" evidence="2">
    <location>
        <position position="1"/>
    </location>
</feature>
<organism evidence="2 3">
    <name type="scientific">Ladona fulva</name>
    <name type="common">Scarce chaser dragonfly</name>
    <name type="synonym">Libellula fulva</name>
    <dbReference type="NCBI Taxonomy" id="123851"/>
    <lineage>
        <taxon>Eukaryota</taxon>
        <taxon>Metazoa</taxon>
        <taxon>Ecdysozoa</taxon>
        <taxon>Arthropoda</taxon>
        <taxon>Hexapoda</taxon>
        <taxon>Insecta</taxon>
        <taxon>Pterygota</taxon>
        <taxon>Palaeoptera</taxon>
        <taxon>Odonata</taxon>
        <taxon>Epiprocta</taxon>
        <taxon>Anisoptera</taxon>
        <taxon>Libelluloidea</taxon>
        <taxon>Libellulidae</taxon>
        <taxon>Ladona</taxon>
    </lineage>
</organism>
<evidence type="ECO:0000256" key="1">
    <source>
        <dbReference type="SAM" id="MobiDB-lite"/>
    </source>
</evidence>
<dbReference type="SMART" id="SM00150">
    <property type="entry name" value="SPEC"/>
    <property type="match status" value="2"/>
</dbReference>
<reference evidence="2" key="1">
    <citation type="submission" date="2013-04" db="EMBL/GenBank/DDBJ databases">
        <authorList>
            <person name="Qu J."/>
            <person name="Murali S.C."/>
            <person name="Bandaranaike D."/>
            <person name="Bellair M."/>
            <person name="Blankenburg K."/>
            <person name="Chao H."/>
            <person name="Dinh H."/>
            <person name="Doddapaneni H."/>
            <person name="Downs B."/>
            <person name="Dugan-Rocha S."/>
            <person name="Elkadiri S."/>
            <person name="Gnanaolivu R.D."/>
            <person name="Hernandez B."/>
            <person name="Javaid M."/>
            <person name="Jayaseelan J.C."/>
            <person name="Lee S."/>
            <person name="Li M."/>
            <person name="Ming W."/>
            <person name="Munidasa M."/>
            <person name="Muniz J."/>
            <person name="Nguyen L."/>
            <person name="Ongeri F."/>
            <person name="Osuji N."/>
            <person name="Pu L.-L."/>
            <person name="Puazo M."/>
            <person name="Qu C."/>
            <person name="Quiroz J."/>
            <person name="Raj R."/>
            <person name="Weissenberger G."/>
            <person name="Xin Y."/>
            <person name="Zou X."/>
            <person name="Han Y."/>
            <person name="Richards S."/>
            <person name="Worley K."/>
            <person name="Muzny D."/>
            <person name="Gibbs R."/>
        </authorList>
    </citation>
    <scope>NUCLEOTIDE SEQUENCE</scope>
    <source>
        <strain evidence="2">Sampled in the wild</strain>
    </source>
</reference>
<feature type="compositionally biased region" description="Basic and acidic residues" evidence="1">
    <location>
        <begin position="1279"/>
        <end position="1288"/>
    </location>
</feature>
<dbReference type="InterPro" id="IPR018159">
    <property type="entry name" value="Spectrin/alpha-actinin"/>
</dbReference>
<dbReference type="SUPFAM" id="SSF46966">
    <property type="entry name" value="Spectrin repeat"/>
    <property type="match status" value="2"/>
</dbReference>
<evidence type="ECO:0008006" key="4">
    <source>
        <dbReference type="Google" id="ProtNLM"/>
    </source>
</evidence>
<comment type="caution">
    <text evidence="2">The sequence shown here is derived from an EMBL/GenBank/DDBJ whole genome shotgun (WGS) entry which is preliminary data.</text>
</comment>
<reference evidence="2" key="2">
    <citation type="submission" date="2017-10" db="EMBL/GenBank/DDBJ databases">
        <title>Ladona fulva Genome sequencing and assembly.</title>
        <authorList>
            <person name="Murali S."/>
            <person name="Richards S."/>
            <person name="Bandaranaike D."/>
            <person name="Bellair M."/>
            <person name="Blankenburg K."/>
            <person name="Chao H."/>
            <person name="Dinh H."/>
            <person name="Doddapaneni H."/>
            <person name="Dugan-Rocha S."/>
            <person name="Elkadiri S."/>
            <person name="Gnanaolivu R."/>
            <person name="Hernandez B."/>
            <person name="Skinner E."/>
            <person name="Javaid M."/>
            <person name="Lee S."/>
            <person name="Li M."/>
            <person name="Ming W."/>
            <person name="Munidasa M."/>
            <person name="Muniz J."/>
            <person name="Nguyen L."/>
            <person name="Hughes D."/>
            <person name="Osuji N."/>
            <person name="Pu L.-L."/>
            <person name="Puazo M."/>
            <person name="Qu C."/>
            <person name="Quiroz J."/>
            <person name="Raj R."/>
            <person name="Weissenberger G."/>
            <person name="Xin Y."/>
            <person name="Zou X."/>
            <person name="Han Y."/>
            <person name="Worley K."/>
            <person name="Muzny D."/>
            <person name="Gibbs R."/>
        </authorList>
    </citation>
    <scope>NUCLEOTIDE SEQUENCE</scope>
    <source>
        <strain evidence="2">Sampled in the wild</strain>
    </source>
</reference>
<protein>
    <recommendedName>
        <fullName evidence="4">Dystrophin</fullName>
    </recommendedName>
</protein>
<feature type="region of interest" description="Disordered" evidence="1">
    <location>
        <begin position="363"/>
        <end position="383"/>
    </location>
</feature>
<evidence type="ECO:0000313" key="3">
    <source>
        <dbReference type="Proteomes" id="UP000792457"/>
    </source>
</evidence>
<sequence length="1288" mass="142402">MSSQWSDERFVKDNRSPSCNRADVNSMPEAEFSGKGKSGVVLDRGISPPSPKRFKDEQAVFEGYYNPAFEFGNGSTSEVEPSVQSEGSGFKSVFLTEVSIPNQDRWQRLLETKEMHGSEAMKSSDDVTEVTKEQHSCQEIPTKEHHFSSVEDVAEETFHLAEDSSLFSQVSQSTMGELSDNYSHDAIVDTESTRPQCHMVEVRAMEISRGAAASSTKGEALLLEEGVVQRVQLSSPGAAERVEIEEEEEDDTDDEDSSQDEEGEYVVSEGIAVTVLKNTCHQEGLSRLILSAECMHSSPRATRPGIWSECSITPTPPPTPAADEEEEVGPPDFLMPTSNQGTNRSKHGMLALHAKDDVTKSVDKSVSAKVNDKKVSESSAGKMKCGNTKKAVVEVKDLPEMMERHNSATDVEEKKLGKKMSERCSERYPIPPRISVSPVPFDNMEEMSGQGYLKGEVIVPGTLAESEEEAVGFSEISAEQYGEGRDRVGDADSFYDSDKDIDVFLEHSGSDSPLEVLECVSFSGGEDTIEDLETVSPLHSSSKIDSHSDHPKDTSPQTSSVALIPPTKAVSPAEKSTSSDLSLMVDNAVTTCITTTISTITSVITTVASLSPLPTVTSSVISQQSPAVPTSPQQPSFIYTEEVKLKSYLGNVDQMLKKMSSSLATVRSVEVEVDPGKRLVVLESELSALAPDVASLISCGDSLVLNVHAKDPAQALHLAATQDALRNKWQDFKSVTEKRKAEAQDAENKLKSLNAVITSLQDWLSEINKRMEAANNDEGQIQVLQSEFEKQAKSVEQLEVLYKHLSEVRMNPLSSSVKDNLLSKWKKACEHFQCFGKELGSAPKTVVSKTVEMDKPDKGVCEFVTRVNLVREGVSALSRRMSGFPSVGHEYDAFTTQEELLKDLKEGLALLKVKVDEVEYDRDSVMRRARGREQGDQARRVVDKLREEWSQVNRAYAERHSRWVKCNEIWKGLETSCSSFSEWLAQAESMVASLSEKELPLEEARIKQKELEKQVTTRHRTMTNICKWSREVVARSSGPESVELQEKVDGLLNRWRVILAELTMRRDKIAAMEAAQKEKKSESGARMESSHAWLAQVRSLFDSPANPSDEASLNARLRAIKVQEEELLLRKKEVEKTKGGPLSPEQLKVLSSSMEKVHEGLLANRDCVERRLASLSKYNTRLDESLAWAADARATLARNDVKEVFENFTNLEKECQGTRQPVSSELQKKIKKLKEDWNYLRCQVAESGTCEGSPTVAAAAHISQRSPEEAKVQKTNSEAAKRAEATSG</sequence>
<feature type="region of interest" description="Disordered" evidence="1">
    <location>
        <begin position="1258"/>
        <end position="1288"/>
    </location>
</feature>
<dbReference type="Proteomes" id="UP000792457">
    <property type="component" value="Unassembled WGS sequence"/>
</dbReference>
<feature type="region of interest" description="Disordered" evidence="1">
    <location>
        <begin position="536"/>
        <end position="577"/>
    </location>
</feature>
<proteinExistence type="predicted"/>
<feature type="region of interest" description="Disordered" evidence="1">
    <location>
        <begin position="1"/>
        <end position="54"/>
    </location>
</feature>
<accession>A0A8K0P8Q8</accession>
<dbReference type="GO" id="GO:0005737">
    <property type="term" value="C:cytoplasm"/>
    <property type="evidence" value="ECO:0007669"/>
    <property type="project" value="UniProtKB-ARBA"/>
</dbReference>
<dbReference type="OrthoDB" id="7486109at2759"/>
<evidence type="ECO:0000313" key="2">
    <source>
        <dbReference type="EMBL" id="KAG8234829.1"/>
    </source>
</evidence>
<feature type="compositionally biased region" description="Basic and acidic residues" evidence="1">
    <location>
        <begin position="1"/>
        <end position="15"/>
    </location>
</feature>